<evidence type="ECO:0000313" key="2">
    <source>
        <dbReference type="Proteomes" id="UP000704960"/>
    </source>
</evidence>
<accession>A0A933DRS2</accession>
<reference evidence="1" key="1">
    <citation type="submission" date="2020-07" db="EMBL/GenBank/DDBJ databases">
        <title>Huge and variable diversity of episymbiotic CPR bacteria and DPANN archaea in groundwater ecosystems.</title>
        <authorList>
            <person name="He C.Y."/>
            <person name="Keren R."/>
            <person name="Whittaker M."/>
            <person name="Farag I.F."/>
            <person name="Doudna J."/>
            <person name="Cate J.H.D."/>
            <person name="Banfield J.F."/>
        </authorList>
    </citation>
    <scope>NUCLEOTIDE SEQUENCE</scope>
    <source>
        <strain evidence="1">NC_groundwater_1226_Ag_S-0.1um_59_124</strain>
    </source>
</reference>
<protein>
    <submittedName>
        <fullName evidence="1">Uncharacterized protein</fullName>
    </submittedName>
</protein>
<dbReference type="EMBL" id="JACQMJ010000008">
    <property type="protein sequence ID" value="MBI4132460.1"/>
    <property type="molecule type" value="Genomic_DNA"/>
</dbReference>
<dbReference type="Proteomes" id="UP000704960">
    <property type="component" value="Unassembled WGS sequence"/>
</dbReference>
<name>A0A933DRS2_9BACT</name>
<gene>
    <name evidence="1" type="ORF">HY474_02420</name>
</gene>
<sequence length="174" mass="19388">MGIAADGKEAASIQLVKDAEEFAQKVFDLQPQRTVFSGPDEDALILEAIKAFMDQRAKGGDDMKTVLAEVAPFVEALAGRTHDEVTGMTGEELFGRICAALQGRGVEPRPTLVQLRREEREQCIKLICGQCARGDRPVLRDGCWWHGTPRRWWSFLSNNFCDAAEIWHLINESG</sequence>
<dbReference type="AlphaFoldDB" id="A0A933DRS2"/>
<organism evidence="1 2">
    <name type="scientific">Candidatus Sungiibacteriota bacterium</name>
    <dbReference type="NCBI Taxonomy" id="2750080"/>
    <lineage>
        <taxon>Bacteria</taxon>
        <taxon>Candidatus Sungiibacteriota</taxon>
    </lineage>
</organism>
<comment type="caution">
    <text evidence="1">The sequence shown here is derived from an EMBL/GenBank/DDBJ whole genome shotgun (WGS) entry which is preliminary data.</text>
</comment>
<proteinExistence type="predicted"/>
<evidence type="ECO:0000313" key="1">
    <source>
        <dbReference type="EMBL" id="MBI4132460.1"/>
    </source>
</evidence>